<accession>A0ACC2S685</accession>
<comment type="caution">
    <text evidence="1">The sequence shown here is derived from an EMBL/GenBank/DDBJ whole genome shotgun (WGS) entry which is preliminary data.</text>
</comment>
<reference evidence="1" key="1">
    <citation type="submission" date="2022-04" db="EMBL/GenBank/DDBJ databases">
        <title>Genome of the entomopathogenic fungus Entomophthora muscae.</title>
        <authorList>
            <person name="Elya C."/>
            <person name="Lovett B.R."/>
            <person name="Lee E."/>
            <person name="Macias A.M."/>
            <person name="Hajek A.E."/>
            <person name="De Bivort B.L."/>
            <person name="Kasson M.T."/>
            <person name="De Fine Licht H.H."/>
            <person name="Stajich J.E."/>
        </authorList>
    </citation>
    <scope>NUCLEOTIDE SEQUENCE</scope>
    <source>
        <strain evidence="1">Berkeley</strain>
    </source>
</reference>
<name>A0ACC2S685_9FUNG</name>
<keyword evidence="2" id="KW-1185">Reference proteome</keyword>
<evidence type="ECO:0000313" key="2">
    <source>
        <dbReference type="Proteomes" id="UP001165960"/>
    </source>
</evidence>
<dbReference type="Proteomes" id="UP001165960">
    <property type="component" value="Unassembled WGS sequence"/>
</dbReference>
<dbReference type="EMBL" id="QTSX02005762">
    <property type="protein sequence ID" value="KAJ9057845.1"/>
    <property type="molecule type" value="Genomic_DNA"/>
</dbReference>
<sequence>MTHHVDMSSFNYDYHDSLVKKYGKFVKSFKFGFLGLSGYRMSRYPEKSNRSATLCPYLKKWAGMLKNIQILVMKNVTVPEFLLFRDIISRATYLEVKTTKYCDWDDMYELHGRPGNQLYTLLEKNNFEIFFEWLLWAKGT</sequence>
<proteinExistence type="predicted"/>
<protein>
    <submittedName>
        <fullName evidence="1">Uncharacterized protein</fullName>
    </submittedName>
</protein>
<evidence type="ECO:0000313" key="1">
    <source>
        <dbReference type="EMBL" id="KAJ9057845.1"/>
    </source>
</evidence>
<organism evidence="1 2">
    <name type="scientific">Entomophthora muscae</name>
    <dbReference type="NCBI Taxonomy" id="34485"/>
    <lineage>
        <taxon>Eukaryota</taxon>
        <taxon>Fungi</taxon>
        <taxon>Fungi incertae sedis</taxon>
        <taxon>Zoopagomycota</taxon>
        <taxon>Entomophthoromycotina</taxon>
        <taxon>Entomophthoromycetes</taxon>
        <taxon>Entomophthorales</taxon>
        <taxon>Entomophthoraceae</taxon>
        <taxon>Entomophthora</taxon>
    </lineage>
</organism>
<gene>
    <name evidence="1" type="ORF">DSO57_1018735</name>
</gene>